<dbReference type="RefSeq" id="XP_030991718.1">
    <property type="nucleotide sequence ID" value="XM_031143754.1"/>
</dbReference>
<dbReference type="GeneID" id="41976301"/>
<feature type="region of interest" description="Disordered" evidence="1">
    <location>
        <begin position="1"/>
        <end position="272"/>
    </location>
</feature>
<feature type="compositionally biased region" description="Basic and acidic residues" evidence="1">
    <location>
        <begin position="453"/>
        <end position="463"/>
    </location>
</feature>
<dbReference type="InParanoid" id="A0A507ARD1"/>
<dbReference type="Proteomes" id="UP000319257">
    <property type="component" value="Unassembled WGS sequence"/>
</dbReference>
<sequence length="551" mass="61009">MSPQSPSQKRKRGRPSQHSKIASHHTSTSQPPAGPNAEEEREETDPRPRKRGRRAEKQNTEAPDTAIDAPPDRPGGRKRGRPSARDAAPGQLSRVSNAQHEPGQDGDENPVQPRRSKRDRSSLEGAKPWWEVGGSANTSLVEAAPKGPTPQQPKKRGRPSLADVSVDEAQNKGKRGRPSRSNDKEDDAPARKRRGRPSLADQEVQEIPVSHTKRRGRPPTSKEPQHEVARPDSIVEEAASSEEHHRKRGRKIQRHQAQDSLSDEVEQPGASQVRQLIPRTRHIPRATIATKWAALEPAAISLIGNLLGEAERPVLLRLRDSQNRREHARAAVSIVSRRVRSKLSKGMPFPPSSTKARTTVAGVKSGQEDDLDFERVVDTMQALERTLSPLLHSVALLSQEKEREEQGLEQDYATLRTLEANARSEARSWRERRKRAHPLAPEAPLSGADADSSPDRRTAKHPSETAAAGLFKVRDHGMFSYDLILTMSEQDLQGDELLSLSKQLASHMDSMKTNLQQIGGVAPAVLSSRAALQQVLHKHLDPQHYERVLLG</sequence>
<dbReference type="InterPro" id="IPR017956">
    <property type="entry name" value="AT_hook_DNA-bd_motif"/>
</dbReference>
<reference evidence="2 3" key="1">
    <citation type="submission" date="2019-06" db="EMBL/GenBank/DDBJ databases">
        <title>Draft genome sequence of the filamentous fungus Phialemoniopsis curvata isolated from diesel fuel.</title>
        <authorList>
            <person name="Varaljay V.A."/>
            <person name="Lyon W.J."/>
            <person name="Crouch A.L."/>
            <person name="Drake C.E."/>
            <person name="Hollomon J.M."/>
            <person name="Nadeau L.J."/>
            <person name="Nunn H.S."/>
            <person name="Stevenson B.S."/>
            <person name="Bojanowski C.L."/>
            <person name="Crookes-Goodson W.J."/>
        </authorList>
    </citation>
    <scope>NUCLEOTIDE SEQUENCE [LARGE SCALE GENOMIC DNA]</scope>
    <source>
        <strain evidence="2 3">D216</strain>
    </source>
</reference>
<keyword evidence="3" id="KW-1185">Reference proteome</keyword>
<dbReference type="Pfam" id="PF13094">
    <property type="entry name" value="CENP-Q"/>
    <property type="match status" value="1"/>
</dbReference>
<feature type="compositionally biased region" description="Basic residues" evidence="1">
    <location>
        <begin position="8"/>
        <end position="23"/>
    </location>
</feature>
<evidence type="ECO:0008006" key="4">
    <source>
        <dbReference type="Google" id="ProtNLM"/>
    </source>
</evidence>
<evidence type="ECO:0000313" key="2">
    <source>
        <dbReference type="EMBL" id="TPX10007.1"/>
    </source>
</evidence>
<dbReference type="InterPro" id="IPR025212">
    <property type="entry name" value="CAD_CENP-Q"/>
</dbReference>
<name>A0A507ARD1_9PEZI</name>
<dbReference type="SMART" id="SM00384">
    <property type="entry name" value="AT_hook"/>
    <property type="match status" value="6"/>
</dbReference>
<evidence type="ECO:0000256" key="1">
    <source>
        <dbReference type="SAM" id="MobiDB-lite"/>
    </source>
</evidence>
<protein>
    <recommendedName>
        <fullName evidence="4">Kinetochore protein fta7</fullName>
    </recommendedName>
</protein>
<feature type="compositionally biased region" description="Basic and acidic residues" evidence="1">
    <location>
        <begin position="180"/>
        <end position="190"/>
    </location>
</feature>
<feature type="compositionally biased region" description="Basic residues" evidence="1">
    <location>
        <begin position="245"/>
        <end position="254"/>
    </location>
</feature>
<dbReference type="GO" id="GO:0003677">
    <property type="term" value="F:DNA binding"/>
    <property type="evidence" value="ECO:0007669"/>
    <property type="project" value="InterPro"/>
</dbReference>
<feature type="region of interest" description="Disordered" evidence="1">
    <location>
        <begin position="419"/>
        <end position="467"/>
    </location>
</feature>
<evidence type="ECO:0000313" key="3">
    <source>
        <dbReference type="Proteomes" id="UP000319257"/>
    </source>
</evidence>
<dbReference type="OrthoDB" id="2420947at2759"/>
<dbReference type="EMBL" id="SKBQ01000060">
    <property type="protein sequence ID" value="TPX10007.1"/>
    <property type="molecule type" value="Genomic_DNA"/>
</dbReference>
<accession>A0A507ARD1</accession>
<dbReference type="STRING" id="1093900.A0A507ARD1"/>
<organism evidence="2 3">
    <name type="scientific">Thyridium curvatum</name>
    <dbReference type="NCBI Taxonomy" id="1093900"/>
    <lineage>
        <taxon>Eukaryota</taxon>
        <taxon>Fungi</taxon>
        <taxon>Dikarya</taxon>
        <taxon>Ascomycota</taxon>
        <taxon>Pezizomycotina</taxon>
        <taxon>Sordariomycetes</taxon>
        <taxon>Sordariomycetidae</taxon>
        <taxon>Thyridiales</taxon>
        <taxon>Thyridiaceae</taxon>
        <taxon>Thyridium</taxon>
    </lineage>
</organism>
<gene>
    <name evidence="2" type="ORF">E0L32_008854</name>
</gene>
<comment type="caution">
    <text evidence="2">The sequence shown here is derived from an EMBL/GenBank/DDBJ whole genome shotgun (WGS) entry which is preliminary data.</text>
</comment>
<proteinExistence type="predicted"/>
<feature type="region of interest" description="Disordered" evidence="1">
    <location>
        <begin position="342"/>
        <end position="363"/>
    </location>
</feature>
<dbReference type="AlphaFoldDB" id="A0A507ARD1"/>